<name>A0A494WZM0_9BURK</name>
<evidence type="ECO:0008006" key="3">
    <source>
        <dbReference type="Google" id="ProtNLM"/>
    </source>
</evidence>
<dbReference type="RefSeq" id="WP_121281755.1">
    <property type="nucleotide sequence ID" value="NZ_RBZV01000020.1"/>
</dbReference>
<keyword evidence="2" id="KW-1185">Reference proteome</keyword>
<dbReference type="Proteomes" id="UP000280434">
    <property type="component" value="Unassembled WGS sequence"/>
</dbReference>
<proteinExistence type="predicted"/>
<evidence type="ECO:0000313" key="1">
    <source>
        <dbReference type="EMBL" id="RKP43482.1"/>
    </source>
</evidence>
<dbReference type="EMBL" id="RBZV01000020">
    <property type="protein sequence ID" value="RKP43482.1"/>
    <property type="molecule type" value="Genomic_DNA"/>
</dbReference>
<dbReference type="OrthoDB" id="981968at2"/>
<dbReference type="AlphaFoldDB" id="A0A494WZM0"/>
<reference evidence="1 2" key="1">
    <citation type="submission" date="2018-10" db="EMBL/GenBank/DDBJ databases">
        <title>Paraburkholderia sp. 7MK8-2, isolated from soil.</title>
        <authorList>
            <person name="Gao Z.-H."/>
            <person name="Qiu L.-H."/>
        </authorList>
    </citation>
    <scope>NUCLEOTIDE SEQUENCE [LARGE SCALE GENOMIC DNA]</scope>
    <source>
        <strain evidence="1 2">7MK8-2</strain>
    </source>
</reference>
<accession>A0A494WZM0</accession>
<comment type="caution">
    <text evidence="1">The sequence shown here is derived from an EMBL/GenBank/DDBJ whole genome shotgun (WGS) entry which is preliminary data.</text>
</comment>
<gene>
    <name evidence="1" type="ORF">D7S89_25915</name>
</gene>
<sequence length="452" mass="51028">MQEIARIRFEALAAYCRQPEAMLFGEEVHWFQAHEEAVLVVIVRDRADGDYSAVLLAKDLKERYRWVGMTGFFEALEASIAAASEEVSQIYAHLEEERAQGDERGRPVDFFAPVVVPEKLNRDFATISSSEGYSPAVDLIKPMMRWYEDADGNFIEQFQTTGFDARLWELYLFATLVEAGNTFDKAFPMPDFCARSVVGELCVEATTVNPSRNEKGELVPPPLQDTEEQIQVFQRQYMPIRYAGPLTTKLAKRYWEKEYVQGRPLAFAIQDFHAPMSMLMSRTALPIYLYGTVWDWAKGADGGLVITPTKISTHVWGRKEIASGFFSQPGAENVSAVIANASATISKFNRMGVLAGFGSKRVRLVREGTAANPDSNSEMPQRFAHEVNSPQYTETWIEGMDVYHNPNSKIPLDPAMLPGAAHHWLREDGQLESWVPKWQPFSSVTRIFVEAE</sequence>
<evidence type="ECO:0000313" key="2">
    <source>
        <dbReference type="Proteomes" id="UP000280434"/>
    </source>
</evidence>
<protein>
    <recommendedName>
        <fullName evidence="3">Glycosaminoglycan attachment site</fullName>
    </recommendedName>
</protein>
<organism evidence="1 2">
    <name type="scientific">Trinickia fusca</name>
    <dbReference type="NCBI Taxonomy" id="2419777"/>
    <lineage>
        <taxon>Bacteria</taxon>
        <taxon>Pseudomonadati</taxon>
        <taxon>Pseudomonadota</taxon>
        <taxon>Betaproteobacteria</taxon>
        <taxon>Burkholderiales</taxon>
        <taxon>Burkholderiaceae</taxon>
        <taxon>Trinickia</taxon>
    </lineage>
</organism>